<accession>A0ABQ8L864</accession>
<feature type="region of interest" description="Disordered" evidence="1">
    <location>
        <begin position="19"/>
        <end position="38"/>
    </location>
</feature>
<keyword evidence="4" id="KW-1185">Reference proteome</keyword>
<feature type="signal peptide" evidence="2">
    <location>
        <begin position="1"/>
        <end position="16"/>
    </location>
</feature>
<proteinExistence type="predicted"/>
<evidence type="ECO:0000313" key="3">
    <source>
        <dbReference type="EMBL" id="KAI2646381.1"/>
    </source>
</evidence>
<keyword evidence="2" id="KW-0732">Signal</keyword>
<sequence>MLHLVRLYIFLLQLQAEEDHEPPKQTPKQTTVPDAFQQQKYNKNSPVARKLNRAVVEFTSMESSASLYSEKWGFQQMLHHLNPKYQLPSQNFVLFLFAKRPMNIGEWYLHAEPLPRTYGYIRWRHATTHSGFR</sequence>
<dbReference type="EMBL" id="JACTAM010001397">
    <property type="protein sequence ID" value="KAI2646381.1"/>
    <property type="molecule type" value="Genomic_DNA"/>
</dbReference>
<gene>
    <name evidence="3" type="ORF">H4Q32_023491</name>
</gene>
<evidence type="ECO:0000313" key="4">
    <source>
        <dbReference type="Proteomes" id="UP000830375"/>
    </source>
</evidence>
<evidence type="ECO:0000256" key="1">
    <source>
        <dbReference type="SAM" id="MobiDB-lite"/>
    </source>
</evidence>
<reference evidence="3 4" key="1">
    <citation type="submission" date="2022-01" db="EMBL/GenBank/DDBJ databases">
        <title>A high-quality chromosome-level genome assembly of rohu carp, Labeo rohita.</title>
        <authorList>
            <person name="Arick M.A. II"/>
            <person name="Hsu C.-Y."/>
            <person name="Magbanua Z."/>
            <person name="Pechanova O."/>
            <person name="Grover C."/>
            <person name="Miller E."/>
            <person name="Thrash A."/>
            <person name="Ezzel L."/>
            <person name="Alam S."/>
            <person name="Benzie J."/>
            <person name="Hamilton M."/>
            <person name="Karsi A."/>
            <person name="Lawrence M.L."/>
            <person name="Peterson D.G."/>
        </authorList>
    </citation>
    <scope>NUCLEOTIDE SEQUENCE [LARGE SCALE GENOMIC DNA]</scope>
    <source>
        <strain evidence="4">BAU-BD-2019</strain>
        <tissue evidence="3">Blood</tissue>
    </source>
</reference>
<comment type="caution">
    <text evidence="3">The sequence shown here is derived from an EMBL/GenBank/DDBJ whole genome shotgun (WGS) entry which is preliminary data.</text>
</comment>
<name>A0ABQ8L864_LABRO</name>
<evidence type="ECO:0000256" key="2">
    <source>
        <dbReference type="SAM" id="SignalP"/>
    </source>
</evidence>
<feature type="chain" id="PRO_5047206039" evidence="2">
    <location>
        <begin position="17"/>
        <end position="133"/>
    </location>
</feature>
<dbReference type="Proteomes" id="UP000830375">
    <property type="component" value="Unassembled WGS sequence"/>
</dbReference>
<protein>
    <submittedName>
        <fullName evidence="3">Zinc finger BED domain-containing protein 4</fullName>
    </submittedName>
</protein>
<organism evidence="3 4">
    <name type="scientific">Labeo rohita</name>
    <name type="common">Indian major carp</name>
    <name type="synonym">Cyprinus rohita</name>
    <dbReference type="NCBI Taxonomy" id="84645"/>
    <lineage>
        <taxon>Eukaryota</taxon>
        <taxon>Metazoa</taxon>
        <taxon>Chordata</taxon>
        <taxon>Craniata</taxon>
        <taxon>Vertebrata</taxon>
        <taxon>Euteleostomi</taxon>
        <taxon>Actinopterygii</taxon>
        <taxon>Neopterygii</taxon>
        <taxon>Teleostei</taxon>
        <taxon>Ostariophysi</taxon>
        <taxon>Cypriniformes</taxon>
        <taxon>Cyprinidae</taxon>
        <taxon>Labeoninae</taxon>
        <taxon>Labeonini</taxon>
        <taxon>Labeo</taxon>
    </lineage>
</organism>